<dbReference type="InterPro" id="IPR002818">
    <property type="entry name" value="DJ-1/PfpI"/>
</dbReference>
<evidence type="ECO:0008006" key="5">
    <source>
        <dbReference type="Google" id="ProtNLM"/>
    </source>
</evidence>
<protein>
    <recommendedName>
        <fullName evidence="5">Class I glutamine amidotransferase-like superfamily protein</fullName>
    </recommendedName>
</protein>
<sequence>MVQHVHVEPENFEDANLDESWRNAMKAELEMIEKNNTWTLVDRPFDKPIIGVKWVYKTKLNLDGSVQKNKARLVAKGYSQKPGIDYNETFAPVARLDTIRTLIALAAQRNGIFLKEEVYVEQPQGFVQKNEEIKVYKLNKALYGLKQAPRAWYDEIDSYFNKAGFKKSPSEATLYIKTDEGSEMLEEFKNDMMKHYEMTDLGLLYHFLGMGVVQTNNFIFLHQKKYAMKVIERFGLKGCKSVATPLVANERLCKEDGSEMADESEYRQIVGSLLYLTATRPDIMFASSLLARFMHNPTRKHMGTAKRVLRYVQGTLEYGVEYKKGKAATLIGYCDSDWAGSEDDRRSTSGYVFTLGSGMFSWASIKQNTVALSTAEAEYVSAAEATSQAKWLRFILEDFGEEQVEGTPILCDNTSAIAMAKNPAHKQKFHFIREAIQAKEIELIYCKSEDQIADILTKALSKDRFVHLRNLLGVKSVKGLEGSRERSLSLSQKHILNTLSYNYEFYQLLLCGDYMEDYEAMVPFQALQAFGVSVDAVSPSKKAGDICATAITIKVESTDQAYTESRGHNFTLNATFDEIEFDEYDSLLIPGGRSPQHLAMNASVVELVRKFSDSRKPIAAICHGQLVLAAAGAVKGRKCTAFPTLKPGLVAAGAHWVEPDTLSVCVVDDNIVTGVTYYGNPEFIRLFLKALGGNISGSERRVLIICGVRGTFAEANPIDRCVTDGNLVTAAAWNGQPELISQLMTLLDIRVSF</sequence>
<dbReference type="AlphaFoldDB" id="A0A4Y1QLK5"/>
<dbReference type="Gene3D" id="3.40.50.880">
    <property type="match status" value="1"/>
</dbReference>
<dbReference type="SUPFAM" id="SSF56672">
    <property type="entry name" value="DNA/RNA polymerases"/>
    <property type="match status" value="1"/>
</dbReference>
<dbReference type="Pfam" id="PF01965">
    <property type="entry name" value="DJ-1_PfpI"/>
    <property type="match status" value="1"/>
</dbReference>
<feature type="domain" description="DJ-1/PfpI" evidence="2">
    <location>
        <begin position="508"/>
        <end position="689"/>
    </location>
</feature>
<dbReference type="InterPro" id="IPR029062">
    <property type="entry name" value="Class_I_gatase-like"/>
</dbReference>
<evidence type="ECO:0000256" key="1">
    <source>
        <dbReference type="ARBA" id="ARBA00008542"/>
    </source>
</evidence>
<evidence type="ECO:0000313" key="4">
    <source>
        <dbReference type="EMBL" id="BBG92709.1"/>
    </source>
</evidence>
<evidence type="ECO:0000259" key="2">
    <source>
        <dbReference type="Pfam" id="PF01965"/>
    </source>
</evidence>
<dbReference type="NCBIfam" id="TIGR01382">
    <property type="entry name" value="PfpI"/>
    <property type="match status" value="1"/>
</dbReference>
<proteinExistence type="inferred from homology"/>
<evidence type="ECO:0000259" key="3">
    <source>
        <dbReference type="Pfam" id="PF07727"/>
    </source>
</evidence>
<gene>
    <name evidence="4" type="ORF">Prudu_000525</name>
</gene>
<dbReference type="EMBL" id="AP019297">
    <property type="protein sequence ID" value="BBG92709.1"/>
    <property type="molecule type" value="Genomic_DNA"/>
</dbReference>
<dbReference type="InterPro" id="IPR013103">
    <property type="entry name" value="RVT_2"/>
</dbReference>
<dbReference type="InterPro" id="IPR043502">
    <property type="entry name" value="DNA/RNA_pol_sf"/>
</dbReference>
<comment type="similarity">
    <text evidence="1">Belongs to the peptidase C56 family.</text>
</comment>
<dbReference type="InterPro" id="IPR006286">
    <property type="entry name" value="C56_PfpI-like"/>
</dbReference>
<dbReference type="PROSITE" id="PS51276">
    <property type="entry name" value="PEPTIDASE_C56_PFPI"/>
    <property type="match status" value="1"/>
</dbReference>
<reference evidence="4" key="1">
    <citation type="journal article" date="2019" name="Science">
        <title>Mutation of a bHLH transcription factor allowed almond domestication.</title>
        <authorList>
            <person name="Sanchez-Perez R."/>
            <person name="Pavan S."/>
            <person name="Mazzeo R."/>
            <person name="Moldovan C."/>
            <person name="Aiese Cigliano R."/>
            <person name="Del Cueto J."/>
            <person name="Ricciardi F."/>
            <person name="Lotti C."/>
            <person name="Ricciardi L."/>
            <person name="Dicenta F."/>
            <person name="Lopez-Marques R.L."/>
            <person name="Lindberg Moller B."/>
        </authorList>
    </citation>
    <scope>NUCLEOTIDE SEQUENCE</scope>
</reference>
<organism evidence="4">
    <name type="scientific">Prunus dulcis</name>
    <name type="common">Almond</name>
    <name type="synonym">Amygdalus dulcis</name>
    <dbReference type="NCBI Taxonomy" id="3755"/>
    <lineage>
        <taxon>Eukaryota</taxon>
        <taxon>Viridiplantae</taxon>
        <taxon>Streptophyta</taxon>
        <taxon>Embryophyta</taxon>
        <taxon>Tracheophyta</taxon>
        <taxon>Spermatophyta</taxon>
        <taxon>Magnoliopsida</taxon>
        <taxon>eudicotyledons</taxon>
        <taxon>Gunneridae</taxon>
        <taxon>Pentapetalae</taxon>
        <taxon>rosids</taxon>
        <taxon>fabids</taxon>
        <taxon>Rosales</taxon>
        <taxon>Rosaceae</taxon>
        <taxon>Amygdaloideae</taxon>
        <taxon>Amygdaleae</taxon>
        <taxon>Prunus</taxon>
    </lineage>
</organism>
<dbReference type="CDD" id="cd09272">
    <property type="entry name" value="RNase_HI_RT_Ty1"/>
    <property type="match status" value="1"/>
</dbReference>
<dbReference type="SUPFAM" id="SSF52317">
    <property type="entry name" value="Class I glutamine amidotransferase-like"/>
    <property type="match status" value="1"/>
</dbReference>
<feature type="domain" description="Reverse transcriptase Ty1/copia-type" evidence="3">
    <location>
        <begin position="35"/>
        <end position="247"/>
    </location>
</feature>
<dbReference type="PANTHER" id="PTHR42733:SF2">
    <property type="entry name" value="DJ-1_THIJ_PFPI FAMILY PROTEIN"/>
    <property type="match status" value="1"/>
</dbReference>
<name>A0A4Y1QLK5_PRUDU</name>
<dbReference type="Pfam" id="PF07727">
    <property type="entry name" value="RVT_2"/>
    <property type="match status" value="1"/>
</dbReference>
<dbReference type="PANTHER" id="PTHR42733">
    <property type="entry name" value="DJ-1 PROTEIN"/>
    <property type="match status" value="1"/>
</dbReference>
<accession>A0A4Y1QLK5</accession>
<dbReference type="CDD" id="cd03169">
    <property type="entry name" value="GATase1_PfpI_1"/>
    <property type="match status" value="1"/>
</dbReference>